<sequence>MCNSQVKCRLADSLIRNMEPHDAWRAGRARHARRFSSHVLIAQLETRQQTTIETRDVRRMQESLCCRREACLGNEAELGFLLGSLFSDGLTVYVKILSQQFGGETQQRSQRA</sequence>
<keyword evidence="2" id="KW-1185">Reference proteome</keyword>
<dbReference type="Proteomes" id="UP000314294">
    <property type="component" value="Unassembled WGS sequence"/>
</dbReference>
<comment type="caution">
    <text evidence="1">The sequence shown here is derived from an EMBL/GenBank/DDBJ whole genome shotgun (WGS) entry which is preliminary data.</text>
</comment>
<name>A0A4Z2IZ93_9TELE</name>
<dbReference type="EMBL" id="SRLO01000036">
    <property type="protein sequence ID" value="TNN82818.1"/>
    <property type="molecule type" value="Genomic_DNA"/>
</dbReference>
<accession>A0A4Z2IZ93</accession>
<evidence type="ECO:0000313" key="2">
    <source>
        <dbReference type="Proteomes" id="UP000314294"/>
    </source>
</evidence>
<protein>
    <submittedName>
        <fullName evidence="1">Uncharacterized protein</fullName>
    </submittedName>
</protein>
<reference evidence="1 2" key="1">
    <citation type="submission" date="2019-03" db="EMBL/GenBank/DDBJ databases">
        <title>First draft genome of Liparis tanakae, snailfish: a comprehensive survey of snailfish specific genes.</title>
        <authorList>
            <person name="Kim W."/>
            <person name="Song I."/>
            <person name="Jeong J.-H."/>
            <person name="Kim D."/>
            <person name="Kim S."/>
            <person name="Ryu S."/>
            <person name="Song J.Y."/>
            <person name="Lee S.K."/>
        </authorList>
    </citation>
    <scope>NUCLEOTIDE SEQUENCE [LARGE SCALE GENOMIC DNA]</scope>
    <source>
        <tissue evidence="1">Muscle</tissue>
    </source>
</reference>
<organism evidence="1 2">
    <name type="scientific">Liparis tanakae</name>
    <name type="common">Tanaka's snailfish</name>
    <dbReference type="NCBI Taxonomy" id="230148"/>
    <lineage>
        <taxon>Eukaryota</taxon>
        <taxon>Metazoa</taxon>
        <taxon>Chordata</taxon>
        <taxon>Craniata</taxon>
        <taxon>Vertebrata</taxon>
        <taxon>Euteleostomi</taxon>
        <taxon>Actinopterygii</taxon>
        <taxon>Neopterygii</taxon>
        <taxon>Teleostei</taxon>
        <taxon>Neoteleostei</taxon>
        <taxon>Acanthomorphata</taxon>
        <taxon>Eupercaria</taxon>
        <taxon>Perciformes</taxon>
        <taxon>Cottioidei</taxon>
        <taxon>Cottales</taxon>
        <taxon>Liparidae</taxon>
        <taxon>Liparis</taxon>
    </lineage>
</organism>
<dbReference type="AlphaFoldDB" id="A0A4Z2IZ93"/>
<evidence type="ECO:0000313" key="1">
    <source>
        <dbReference type="EMBL" id="TNN82818.1"/>
    </source>
</evidence>
<gene>
    <name evidence="1" type="ORF">EYF80_006775</name>
</gene>
<proteinExistence type="predicted"/>